<dbReference type="SUPFAM" id="SSF49842">
    <property type="entry name" value="TNF-like"/>
    <property type="match status" value="1"/>
</dbReference>
<evidence type="ECO:0000256" key="5">
    <source>
        <dbReference type="SAM" id="SignalP"/>
    </source>
</evidence>
<dbReference type="Gene3D" id="1.10.287.540">
    <property type="entry name" value="Helix hairpin bin"/>
    <property type="match status" value="1"/>
</dbReference>
<dbReference type="InterPro" id="IPR001073">
    <property type="entry name" value="C1q_dom"/>
</dbReference>
<organism evidence="7 8">
    <name type="scientific">Daphnia sinensis</name>
    <dbReference type="NCBI Taxonomy" id="1820382"/>
    <lineage>
        <taxon>Eukaryota</taxon>
        <taxon>Metazoa</taxon>
        <taxon>Ecdysozoa</taxon>
        <taxon>Arthropoda</taxon>
        <taxon>Crustacea</taxon>
        <taxon>Branchiopoda</taxon>
        <taxon>Diplostraca</taxon>
        <taxon>Cladocera</taxon>
        <taxon>Anomopoda</taxon>
        <taxon>Daphniidae</taxon>
        <taxon>Daphnia</taxon>
        <taxon>Daphnia similis group</taxon>
    </lineage>
</organism>
<keyword evidence="2" id="KW-0964">Secreted</keyword>
<feature type="coiled-coil region" evidence="4">
    <location>
        <begin position="74"/>
        <end position="129"/>
    </location>
</feature>
<accession>A0AAD5L8N7</accession>
<gene>
    <name evidence="7" type="ORF">GHT06_014501</name>
</gene>
<dbReference type="PANTHER" id="PTHR22923">
    <property type="entry name" value="CEREBELLIN-RELATED"/>
    <property type="match status" value="1"/>
</dbReference>
<keyword evidence="3 5" id="KW-0732">Signal</keyword>
<dbReference type="EMBL" id="WJBH02000005">
    <property type="protein sequence ID" value="KAI9557753.1"/>
    <property type="molecule type" value="Genomic_DNA"/>
</dbReference>
<evidence type="ECO:0000256" key="1">
    <source>
        <dbReference type="ARBA" id="ARBA00004613"/>
    </source>
</evidence>
<name>A0AAD5L8N7_9CRUS</name>
<feature type="signal peptide" evidence="5">
    <location>
        <begin position="1"/>
        <end position="21"/>
    </location>
</feature>
<keyword evidence="4" id="KW-0175">Coiled coil</keyword>
<evidence type="ECO:0000256" key="3">
    <source>
        <dbReference type="ARBA" id="ARBA00022729"/>
    </source>
</evidence>
<feature type="chain" id="PRO_5041901234" description="C1q domain-containing protein" evidence="5">
    <location>
        <begin position="22"/>
        <end position="339"/>
    </location>
</feature>
<dbReference type="AlphaFoldDB" id="A0AAD5L8N7"/>
<reference evidence="7 8" key="1">
    <citation type="submission" date="2022-05" db="EMBL/GenBank/DDBJ databases">
        <title>A multi-omics perspective on studying reproductive biology in Daphnia sinensis.</title>
        <authorList>
            <person name="Jia J."/>
        </authorList>
    </citation>
    <scope>NUCLEOTIDE SEQUENCE [LARGE SCALE GENOMIC DNA]</scope>
    <source>
        <strain evidence="7 8">WSL</strain>
    </source>
</reference>
<dbReference type="Pfam" id="PF00386">
    <property type="entry name" value="C1q"/>
    <property type="match status" value="1"/>
</dbReference>
<dbReference type="GO" id="GO:0005615">
    <property type="term" value="C:extracellular space"/>
    <property type="evidence" value="ECO:0007669"/>
    <property type="project" value="TreeGrafter"/>
</dbReference>
<sequence length="339" mass="36681">MTPKILVVIVSLVASLTYVRPEKLTLSQADAFDFPLYSGRSFNPGIPAATGLTFTKNDGVVQPKILGVIDLLLLNRLTARMNQLEEAMKNLVENSQATADHLASIKSDLSTLKNTIDETKNEVATIKVDLGTITATADDLASVKSDLSKLKDIKLGNIKSGLYNIKSSGKIDAVYCDFTLESTEEGFQIRVGFLNVQTLPVYFYVQKDTSASGTMDKIPFEIENLNVGGGMDIQTGIFTAPVDGTYFFAFSGVIVAPPTQQPTVYIMYLKNNGNDAAQTAFIDSSLSSQLAISLHLVATLKLKKNDQIWLSSFVSDNALSLADSSFTGTLLAEEIPLLQ</sequence>
<evidence type="ECO:0000259" key="6">
    <source>
        <dbReference type="PROSITE" id="PS50871"/>
    </source>
</evidence>
<evidence type="ECO:0000313" key="8">
    <source>
        <dbReference type="Proteomes" id="UP000820818"/>
    </source>
</evidence>
<dbReference type="SMART" id="SM00110">
    <property type="entry name" value="C1Q"/>
    <property type="match status" value="1"/>
</dbReference>
<comment type="caution">
    <text evidence="7">The sequence shown here is derived from an EMBL/GenBank/DDBJ whole genome shotgun (WGS) entry which is preliminary data.</text>
</comment>
<dbReference type="PANTHER" id="PTHR22923:SF62">
    <property type="entry name" value="CVP18"/>
    <property type="match status" value="1"/>
</dbReference>
<dbReference type="PROSITE" id="PS50871">
    <property type="entry name" value="C1Q"/>
    <property type="match status" value="1"/>
</dbReference>
<proteinExistence type="predicted"/>
<evidence type="ECO:0000256" key="4">
    <source>
        <dbReference type="SAM" id="Coils"/>
    </source>
</evidence>
<evidence type="ECO:0000256" key="2">
    <source>
        <dbReference type="ARBA" id="ARBA00022525"/>
    </source>
</evidence>
<dbReference type="Proteomes" id="UP000820818">
    <property type="component" value="Linkage Group LG5"/>
</dbReference>
<dbReference type="InterPro" id="IPR008983">
    <property type="entry name" value="Tumour_necrosis_fac-like_dom"/>
</dbReference>
<evidence type="ECO:0000313" key="7">
    <source>
        <dbReference type="EMBL" id="KAI9557753.1"/>
    </source>
</evidence>
<comment type="subcellular location">
    <subcellularLocation>
        <location evidence="1">Secreted</location>
    </subcellularLocation>
</comment>
<protein>
    <recommendedName>
        <fullName evidence="6">C1q domain-containing protein</fullName>
    </recommendedName>
</protein>
<keyword evidence="8" id="KW-1185">Reference proteome</keyword>
<dbReference type="InterPro" id="IPR050822">
    <property type="entry name" value="Cerebellin_Synaptic_Org"/>
</dbReference>
<dbReference type="Gene3D" id="2.60.120.40">
    <property type="match status" value="1"/>
</dbReference>
<feature type="domain" description="C1q" evidence="6">
    <location>
        <begin position="196"/>
        <end position="337"/>
    </location>
</feature>